<comment type="caution">
    <text evidence="1">The sequence shown here is derived from an EMBL/GenBank/DDBJ whole genome shotgun (WGS) entry which is preliminary data.</text>
</comment>
<gene>
    <name evidence="1" type="ORF">REISMN_00275</name>
</gene>
<sequence length="77" mass="8834">MKNFETADSAAKIYDLIIKNAPIDAYIFLDVDDTIITPKSKTFKKPPYNQIIDRIRKIKVIMTIMRKLSVIGVCSEK</sequence>
<accession>A0A8E1C0N2</accession>
<dbReference type="Proteomes" id="UP000027161">
    <property type="component" value="Unassembled WGS sequence"/>
</dbReference>
<dbReference type="AlphaFoldDB" id="A0A8E1C0N2"/>
<evidence type="ECO:0000313" key="1">
    <source>
        <dbReference type="EMBL" id="KDO03696.1"/>
    </source>
</evidence>
<organism evidence="1 2">
    <name type="scientific">Rickettsia tamurae subsp. buchneri</name>
    <dbReference type="NCBI Taxonomy" id="1462938"/>
    <lineage>
        <taxon>Bacteria</taxon>
        <taxon>Pseudomonadati</taxon>
        <taxon>Pseudomonadota</taxon>
        <taxon>Alphaproteobacteria</taxon>
        <taxon>Rickettsiales</taxon>
        <taxon>Rickettsiaceae</taxon>
        <taxon>Rickettsieae</taxon>
        <taxon>Rickettsia</taxon>
        <taxon>spotted fever group</taxon>
    </lineage>
</organism>
<keyword evidence="2" id="KW-1185">Reference proteome</keyword>
<proteinExistence type="predicted"/>
<evidence type="ECO:0000313" key="2">
    <source>
        <dbReference type="Proteomes" id="UP000027161"/>
    </source>
</evidence>
<name>A0A8E1C0N2_9RICK</name>
<dbReference type="EMBL" id="JFKF01000007">
    <property type="protein sequence ID" value="KDO03696.1"/>
    <property type="molecule type" value="Genomic_DNA"/>
</dbReference>
<reference evidence="1 2" key="1">
    <citation type="submission" date="2014-02" db="EMBL/GenBank/DDBJ databases">
        <title>Draft genome sequence of Rickettsia buchneri sp. nov. ISO7T.</title>
        <authorList>
            <person name="Felsheim R.F."/>
            <person name="Kurtti T.J."/>
            <person name="Munderloh U.G."/>
        </authorList>
    </citation>
    <scope>NUCLEOTIDE SEQUENCE [LARGE SCALE GENOMIC DNA]</scope>
    <source>
        <strain evidence="1 2">ISO7</strain>
    </source>
</reference>
<protein>
    <submittedName>
        <fullName evidence="1">Uncharacterized protein</fullName>
    </submittedName>
</protein>